<dbReference type="EMBL" id="ATBP01000004">
    <property type="protein sequence ID" value="ETR74540.1"/>
    <property type="molecule type" value="Genomic_DNA"/>
</dbReference>
<proteinExistence type="predicted"/>
<evidence type="ECO:0000256" key="1">
    <source>
        <dbReference type="SAM" id="Phobius"/>
    </source>
</evidence>
<keyword evidence="1" id="KW-1133">Transmembrane helix</keyword>
<gene>
    <name evidence="2" type="ORF">OMM_00125</name>
</gene>
<reference evidence="3" key="1">
    <citation type="submission" date="2012-11" db="EMBL/GenBank/DDBJ databases">
        <authorList>
            <person name="Lucero-Rivera Y.E."/>
            <person name="Tovar-Ramirez D."/>
        </authorList>
    </citation>
    <scope>NUCLEOTIDE SEQUENCE [LARGE SCALE GENOMIC DNA]</scope>
    <source>
        <strain evidence="3">Araruama</strain>
    </source>
</reference>
<comment type="caution">
    <text evidence="2">The sequence shown here is derived from an EMBL/GenBank/DDBJ whole genome shotgun (WGS) entry which is preliminary data.</text>
</comment>
<organism evidence="2 3">
    <name type="scientific">Candidatus Magnetoglobus multicellularis str. Araruama</name>
    <dbReference type="NCBI Taxonomy" id="890399"/>
    <lineage>
        <taxon>Bacteria</taxon>
        <taxon>Pseudomonadati</taxon>
        <taxon>Thermodesulfobacteriota</taxon>
        <taxon>Desulfobacteria</taxon>
        <taxon>Desulfobacterales</taxon>
        <taxon>Desulfobacteraceae</taxon>
        <taxon>Candidatus Magnetoglobus</taxon>
    </lineage>
</organism>
<keyword evidence="1" id="KW-0812">Transmembrane</keyword>
<accession>A0A1V1PIC8</accession>
<protein>
    <recommendedName>
        <fullName evidence="4">Prepilin-type N-terminal cleavage/methylation domain-containing protein</fullName>
    </recommendedName>
</protein>
<feature type="transmembrane region" description="Helical" evidence="1">
    <location>
        <begin position="7"/>
        <end position="28"/>
    </location>
</feature>
<evidence type="ECO:0008006" key="4">
    <source>
        <dbReference type="Google" id="ProtNLM"/>
    </source>
</evidence>
<name>A0A1V1PIC8_9BACT</name>
<sequence length="186" mass="21687">MQSKSGYTLFEIVITLLVISLVCGYYMIPVLTSIDFLQFDPRYQSNDSSKYKSFLSPAENLQEMLNLKMVMENITHDYIHRCFSGTDFDLIKLRQRIGRTNDTIDQVEDDYNEYHPYGFTGQTYVPYFVKYNEFVKERKDANGNVIMPIELTKDIPSKGQMILVTIQPQEKSTKSLTVLFTEKKKL</sequence>
<dbReference type="AlphaFoldDB" id="A0A1V1PIC8"/>
<evidence type="ECO:0000313" key="2">
    <source>
        <dbReference type="EMBL" id="ETR74540.1"/>
    </source>
</evidence>
<evidence type="ECO:0000313" key="3">
    <source>
        <dbReference type="Proteomes" id="UP000189670"/>
    </source>
</evidence>
<dbReference type="Proteomes" id="UP000189670">
    <property type="component" value="Unassembled WGS sequence"/>
</dbReference>
<keyword evidence="1" id="KW-0472">Membrane</keyword>